<evidence type="ECO:0000256" key="3">
    <source>
        <dbReference type="SAM" id="SignalP"/>
    </source>
</evidence>
<dbReference type="EMBL" id="JAGFWR010000001">
    <property type="protein sequence ID" value="MBO4159625.1"/>
    <property type="molecule type" value="Genomic_DNA"/>
</dbReference>
<evidence type="ECO:0000313" key="5">
    <source>
        <dbReference type="Proteomes" id="UP000671399"/>
    </source>
</evidence>
<keyword evidence="3" id="KW-0732">Signal</keyword>
<reference evidence="4 5" key="1">
    <citation type="submission" date="2021-03" db="EMBL/GenBank/DDBJ databases">
        <authorList>
            <person name="Lee D.-H."/>
        </authorList>
    </citation>
    <scope>NUCLEOTIDE SEQUENCE [LARGE SCALE GENOMIC DNA]</scope>
    <source>
        <strain evidence="4 5">MMS20-R2-23</strain>
    </source>
</reference>
<gene>
    <name evidence="4" type="ORF">JQN83_02210</name>
</gene>
<comment type="caution">
    <text evidence="4">The sequence shown here is derived from an EMBL/GenBank/DDBJ whole genome shotgun (WGS) entry which is preliminary data.</text>
</comment>
<keyword evidence="2" id="KW-0472">Membrane</keyword>
<organism evidence="4 5">
    <name type="scientific">Micromonospora antibiotica</name>
    <dbReference type="NCBI Taxonomy" id="2807623"/>
    <lineage>
        <taxon>Bacteria</taxon>
        <taxon>Bacillati</taxon>
        <taxon>Actinomycetota</taxon>
        <taxon>Actinomycetes</taxon>
        <taxon>Micromonosporales</taxon>
        <taxon>Micromonosporaceae</taxon>
        <taxon>Micromonospora</taxon>
    </lineage>
</organism>
<evidence type="ECO:0000256" key="2">
    <source>
        <dbReference type="SAM" id="Phobius"/>
    </source>
</evidence>
<evidence type="ECO:0000256" key="1">
    <source>
        <dbReference type="SAM" id="MobiDB-lite"/>
    </source>
</evidence>
<feature type="chain" id="PRO_5045913545" evidence="3">
    <location>
        <begin position="48"/>
        <end position="537"/>
    </location>
</feature>
<keyword evidence="5" id="KW-1185">Reference proteome</keyword>
<accession>A0ABS3V1Z3</accession>
<proteinExistence type="predicted"/>
<dbReference type="Proteomes" id="UP000671399">
    <property type="component" value="Unassembled WGS sequence"/>
</dbReference>
<keyword evidence="2" id="KW-1133">Transmembrane helix</keyword>
<feature type="transmembrane region" description="Helical" evidence="2">
    <location>
        <begin position="509"/>
        <end position="528"/>
    </location>
</feature>
<keyword evidence="2" id="KW-0812">Transmembrane</keyword>
<evidence type="ECO:0000313" key="4">
    <source>
        <dbReference type="EMBL" id="MBO4159625.1"/>
    </source>
</evidence>
<feature type="signal peptide" evidence="3">
    <location>
        <begin position="1"/>
        <end position="47"/>
    </location>
</feature>
<protein>
    <submittedName>
        <fullName evidence="4">Cell wall anchor protein</fullName>
    </submittedName>
</protein>
<dbReference type="RefSeq" id="WP_208565309.1">
    <property type="nucleotide sequence ID" value="NZ_JAGFWR010000001.1"/>
</dbReference>
<name>A0ABS3V1Z3_9ACTN</name>
<feature type="region of interest" description="Disordered" evidence="1">
    <location>
        <begin position="316"/>
        <end position="337"/>
    </location>
</feature>
<sequence length="537" mass="55750">MFRTLRHDCQPFCRTGTLMRKHTMRRWLAGFGAVGAFVTASAGPAPAAPVSPAASPEVVAAAGFDITADNITLTPGGPGRRVSLGWLGDHSPLEHTVTVDYSAVDAFADVRNPLGSACTREGTVLTCSAIDSESHDLLLIPVLPRAGAKVGQNGKIRFTVTSSKWGTSSTTSTVTIGEGVDLVAGPAVTLTGGPGATAPVGLSVGNQGKETVQGAVLLMSAMYGLTPSKRYQNCRYGSKGGLNHWTPNLFVCTFDDVIAPGRVFRVGGGFGVTVPGDVSAPNTQTGTATWLTPQDWADERPKYTLDQQGTGGVLRLESTGTRLPGGTSRVPQTDIEPADNETPVELTVTGNQRADLAADEVRITAKVGETVPVKIGYTNRGPASSSNGGRDFYTIVTMTVPKGAYAAKVPKNCLDADIQDEEGGRPGARAYSCYQYDLIHKGGKVALPFSFRIDRAGTLTGKVELSNGPVGAKDLDPSNDTAKILVNPAAGGQGGDDGSLPITGSPTGLVVTIGSVLLVAGVGSYLAARRRRSHFVA</sequence>